<dbReference type="Proteomes" id="UP000551758">
    <property type="component" value="Unassembled WGS sequence"/>
</dbReference>
<reference evidence="1 2" key="1">
    <citation type="journal article" date="2020" name="Mol. Biol. Evol.">
        <title>Interspecific Gene Flow and the Evolution of Specialization in Black and White Rhinoceros.</title>
        <authorList>
            <person name="Moodley Y."/>
            <person name="Westbury M.V."/>
            <person name="Russo I.M."/>
            <person name="Gopalakrishnan S."/>
            <person name="Rakotoarivelo A."/>
            <person name="Olsen R.A."/>
            <person name="Prost S."/>
            <person name="Tunstall T."/>
            <person name="Ryder O.A."/>
            <person name="Dalen L."/>
            <person name="Bruford M.W."/>
        </authorList>
    </citation>
    <scope>NUCLEOTIDE SEQUENCE [LARGE SCALE GENOMIC DNA]</scope>
    <source>
        <strain evidence="1">SBR-YM</strain>
        <tissue evidence="1">Skin</tissue>
    </source>
</reference>
<proteinExistence type="predicted"/>
<sequence length="139" mass="15677">MIHVIHITCSSSGSSGSKDKFQSLGTGRMASRDSALRMLSLSQTSWQGVCSGTTCLLCISCHCNEPQEHQQHILTKNKDLGYYSAEFRDKITNTLYAALLLFPDVLFPFLLMSRDSTVSKLCFVWIRNTKFTNIIIKYK</sequence>
<dbReference type="AlphaFoldDB" id="A0A7J7EMU6"/>
<evidence type="ECO:0000313" key="2">
    <source>
        <dbReference type="Proteomes" id="UP000551758"/>
    </source>
</evidence>
<dbReference type="EMBL" id="JACDTQ010002604">
    <property type="protein sequence ID" value="KAF5917058.1"/>
    <property type="molecule type" value="Genomic_DNA"/>
</dbReference>
<gene>
    <name evidence="1" type="ORF">HPG69_013982</name>
</gene>
<feature type="non-terminal residue" evidence="1">
    <location>
        <position position="1"/>
    </location>
</feature>
<accession>A0A7J7EMU6</accession>
<keyword evidence="2" id="KW-1185">Reference proteome</keyword>
<protein>
    <submittedName>
        <fullName evidence="1">Uncharacterized protein</fullName>
    </submittedName>
</protein>
<organism evidence="1 2">
    <name type="scientific">Diceros bicornis minor</name>
    <name type="common">South-central black rhinoceros</name>
    <dbReference type="NCBI Taxonomy" id="77932"/>
    <lineage>
        <taxon>Eukaryota</taxon>
        <taxon>Metazoa</taxon>
        <taxon>Chordata</taxon>
        <taxon>Craniata</taxon>
        <taxon>Vertebrata</taxon>
        <taxon>Euteleostomi</taxon>
        <taxon>Mammalia</taxon>
        <taxon>Eutheria</taxon>
        <taxon>Laurasiatheria</taxon>
        <taxon>Perissodactyla</taxon>
        <taxon>Rhinocerotidae</taxon>
        <taxon>Diceros</taxon>
    </lineage>
</organism>
<name>A0A7J7EMU6_DICBM</name>
<comment type="caution">
    <text evidence="1">The sequence shown here is derived from an EMBL/GenBank/DDBJ whole genome shotgun (WGS) entry which is preliminary data.</text>
</comment>
<evidence type="ECO:0000313" key="1">
    <source>
        <dbReference type="EMBL" id="KAF5917058.1"/>
    </source>
</evidence>